<dbReference type="Pfam" id="PF08937">
    <property type="entry name" value="ThsB_TIR"/>
    <property type="match status" value="1"/>
</dbReference>
<accession>A0ABW0HWK5</accession>
<dbReference type="InterPro" id="IPR015032">
    <property type="entry name" value="ThsB__TIR-like_domain"/>
</dbReference>
<evidence type="ECO:0000259" key="1">
    <source>
        <dbReference type="Pfam" id="PF08937"/>
    </source>
</evidence>
<dbReference type="InterPro" id="IPR036490">
    <property type="entry name" value="ThsB_TIR-like_sf"/>
</dbReference>
<dbReference type="RefSeq" id="WP_378135151.1">
    <property type="nucleotide sequence ID" value="NZ_JBHSMI010000028.1"/>
</dbReference>
<gene>
    <name evidence="2" type="ORF">ACFPOF_18135</name>
</gene>
<dbReference type="SUPFAM" id="SSF52206">
    <property type="entry name" value="Hypothetical protein MTH538"/>
    <property type="match status" value="1"/>
</dbReference>
<feature type="domain" description="Thoeris protein ThsB TIR-like" evidence="1">
    <location>
        <begin position="9"/>
        <end position="104"/>
    </location>
</feature>
<keyword evidence="3" id="KW-1185">Reference proteome</keyword>
<evidence type="ECO:0000313" key="2">
    <source>
        <dbReference type="EMBL" id="MFC5404660.1"/>
    </source>
</evidence>
<sequence length="155" mass="17397">MKQKSINVFISHYGGDEKHIPKVKGLIESKGYTVRDSSVVETEPNNAKNTEYIKSLLRAKMDWAGTVIVLIGPQTHERDWVNWEIDYANRNDKRIVGVFLPGATDADLPESFEDYGDACVEWDSDQLISAIEGENIWHDSTGNNRPVDGTGRVTC</sequence>
<dbReference type="Gene3D" id="3.40.50.9200">
    <property type="entry name" value="Hypothetical protein MTH538"/>
    <property type="match status" value="1"/>
</dbReference>
<dbReference type="EMBL" id="JBHSMI010000028">
    <property type="protein sequence ID" value="MFC5404660.1"/>
    <property type="molecule type" value="Genomic_DNA"/>
</dbReference>
<protein>
    <submittedName>
        <fullName evidence="2">TIR domain-containing protein</fullName>
    </submittedName>
</protein>
<dbReference type="Proteomes" id="UP001596113">
    <property type="component" value="Unassembled WGS sequence"/>
</dbReference>
<organism evidence="2 3">
    <name type="scientific">Cohnella soli</name>
    <dbReference type="NCBI Taxonomy" id="425005"/>
    <lineage>
        <taxon>Bacteria</taxon>
        <taxon>Bacillati</taxon>
        <taxon>Bacillota</taxon>
        <taxon>Bacilli</taxon>
        <taxon>Bacillales</taxon>
        <taxon>Paenibacillaceae</taxon>
        <taxon>Cohnella</taxon>
    </lineage>
</organism>
<evidence type="ECO:0000313" key="3">
    <source>
        <dbReference type="Proteomes" id="UP001596113"/>
    </source>
</evidence>
<name>A0ABW0HWK5_9BACL</name>
<comment type="caution">
    <text evidence="2">The sequence shown here is derived from an EMBL/GenBank/DDBJ whole genome shotgun (WGS) entry which is preliminary data.</text>
</comment>
<proteinExistence type="predicted"/>
<reference evidence="3" key="1">
    <citation type="journal article" date="2019" name="Int. J. Syst. Evol. Microbiol.">
        <title>The Global Catalogue of Microorganisms (GCM) 10K type strain sequencing project: providing services to taxonomists for standard genome sequencing and annotation.</title>
        <authorList>
            <consortium name="The Broad Institute Genomics Platform"/>
            <consortium name="The Broad Institute Genome Sequencing Center for Infectious Disease"/>
            <person name="Wu L."/>
            <person name="Ma J."/>
        </authorList>
    </citation>
    <scope>NUCLEOTIDE SEQUENCE [LARGE SCALE GENOMIC DNA]</scope>
    <source>
        <strain evidence="3">CGMCC 1.18575</strain>
    </source>
</reference>